<protein>
    <submittedName>
        <fullName evidence="2">Ligase, tRNA synthase</fullName>
    </submittedName>
</protein>
<dbReference type="Proteomes" id="UP000827441">
    <property type="component" value="Segment"/>
</dbReference>
<evidence type="ECO:0000313" key="3">
    <source>
        <dbReference type="Proteomes" id="UP000827441"/>
    </source>
</evidence>
<feature type="compositionally biased region" description="Basic and acidic residues" evidence="1">
    <location>
        <begin position="284"/>
        <end position="298"/>
    </location>
</feature>
<reference evidence="2 3" key="1">
    <citation type="submission" date="2021-04" db="EMBL/GenBank/DDBJ databases">
        <authorList>
            <person name="Shkoporov A.N."/>
            <person name="Stockdale S.R."/>
            <person name="Guerin E."/>
            <person name="Ross R.P."/>
            <person name="Hill C."/>
        </authorList>
    </citation>
    <scope>NUCLEOTIDE SEQUENCE [LARGE SCALE GENOMIC DNA]</scope>
    <source>
        <strain evidence="3">cr25_1</strain>
    </source>
</reference>
<evidence type="ECO:0000256" key="1">
    <source>
        <dbReference type="SAM" id="MobiDB-lite"/>
    </source>
</evidence>
<dbReference type="EMBL" id="MZ130487">
    <property type="protein sequence ID" value="QWM90246.1"/>
    <property type="molecule type" value="Genomic_DNA"/>
</dbReference>
<accession>A0AAE7RVM6</accession>
<sequence length="298" mass="35365">MESIHYYHDYQEYCYNTIEKLSKDLHNTYVRRNNLANICYANLNLLESNKITKELLDNMILGKKVKGVKLLRKLDWSNEAKAVSLRITYNRFAYLCTVRIPKLLAIIRYYDWMCRIPHSIFNQIQRSLNKSLIETLIRGGSVSLGTYLGTYQVQRAVARESVDWAASFRLRDEMIAAGIEVQSFLNPYGKNWKVKSDNPYYWFCKWIRHRMGVDVVPNQIFYKYHPTHCHININTDSKITKYKTIEEVIKADNLAFDAKLKYIRQHDPTIMDRYPHAKSKRERTKNNEVDEYIRPKSD</sequence>
<keyword evidence="2" id="KW-0436">Ligase</keyword>
<name>A0AAE7RVM6_9CAUD</name>
<organism evidence="2 3">
    <name type="scientific">uncultured phage cr25_1</name>
    <dbReference type="NCBI Taxonomy" id="2986395"/>
    <lineage>
        <taxon>Viruses</taxon>
        <taxon>Duplodnaviria</taxon>
        <taxon>Heunggongvirae</taxon>
        <taxon>Uroviricota</taxon>
        <taxon>Caudoviricetes</taxon>
        <taxon>Crassvirales</taxon>
        <taxon>Crevaviridae</taxon>
        <taxon>Coarsevirinae</taxon>
        <taxon>Junduvirus</taxon>
        <taxon>Junduvirus copri</taxon>
    </lineage>
</organism>
<dbReference type="GO" id="GO:0016874">
    <property type="term" value="F:ligase activity"/>
    <property type="evidence" value="ECO:0007669"/>
    <property type="project" value="UniProtKB-KW"/>
</dbReference>
<keyword evidence="3" id="KW-1185">Reference proteome</keyword>
<dbReference type="RefSeq" id="YP_010359818.1">
    <property type="nucleotide sequence ID" value="NC_062777.1"/>
</dbReference>
<proteinExistence type="predicted"/>
<evidence type="ECO:0000313" key="2">
    <source>
        <dbReference type="EMBL" id="QWM90246.1"/>
    </source>
</evidence>
<dbReference type="GeneID" id="75690784"/>
<dbReference type="KEGG" id="vg:75690784"/>
<feature type="region of interest" description="Disordered" evidence="1">
    <location>
        <begin position="277"/>
        <end position="298"/>
    </location>
</feature>
<gene>
    <name evidence="2" type="primary">gp_23179</name>
</gene>